<evidence type="ECO:0000256" key="1">
    <source>
        <dbReference type="SAM" id="Phobius"/>
    </source>
</evidence>
<comment type="caution">
    <text evidence="2">The sequence shown here is derived from an EMBL/GenBank/DDBJ whole genome shotgun (WGS) entry which is preliminary data.</text>
</comment>
<name>A0A2T4IHI4_9RHOO</name>
<dbReference type="PROSITE" id="PS00409">
    <property type="entry name" value="PROKAR_NTER_METHYL"/>
    <property type="match status" value="1"/>
</dbReference>
<sequence length="338" mass="35341">MNMPISVSSSRPQATGQRGLTLVELMIAMLLGLIILGAVVSVFLANRVSYNAGENLGRVQENARLAFDLMARDIREAGGSGCGENLTEVNVLNGANAAWWMTYAGGSAYGVVAFDNAVAYPFRGFGVGERDRAAGTHAIHMSYAAGQGSVVTAHDFAGTTLTLDANVDGIGTADIAAVCDFARYSIFRVTSVGGAGNTDIGHASGGGDDEENGTSDIGTYAINAALYRYNSVGWYVGCNNRVPCDQQGGRSLYRVALVNALPAADELIEGVDDMQLEFMVQGANQYVAPAAVVNWATVTAVRITLDLVGPDAGVTTGAAADRLTRRVTQTVAIRNRVS</sequence>
<reference evidence="2 3" key="2">
    <citation type="submission" date="2018-04" db="EMBL/GenBank/DDBJ databases">
        <title>Thauera lacus sp. nov., isolated from an saline lake in Inner Mongolia, China.</title>
        <authorList>
            <person name="Liang Q.-Y."/>
        </authorList>
    </citation>
    <scope>NUCLEOTIDE SEQUENCE [LARGE SCALE GENOMIC DNA]</scope>
    <source>
        <strain evidence="2 3">D20</strain>
    </source>
</reference>
<keyword evidence="1" id="KW-0472">Membrane</keyword>
<keyword evidence="3" id="KW-1185">Reference proteome</keyword>
<evidence type="ECO:0000313" key="3">
    <source>
        <dbReference type="Proteomes" id="UP000241193"/>
    </source>
</evidence>
<organism evidence="2 3">
    <name type="scientific">Pseudothauera lacus</name>
    <dbReference type="NCBI Taxonomy" id="2136175"/>
    <lineage>
        <taxon>Bacteria</taxon>
        <taxon>Pseudomonadati</taxon>
        <taxon>Pseudomonadota</taxon>
        <taxon>Betaproteobacteria</taxon>
        <taxon>Rhodocyclales</taxon>
        <taxon>Zoogloeaceae</taxon>
        <taxon>Pseudothauera</taxon>
    </lineage>
</organism>
<accession>A0A2T4IHI4</accession>
<dbReference type="InterPro" id="IPR012902">
    <property type="entry name" value="N_methyl_site"/>
</dbReference>
<dbReference type="Pfam" id="PF07963">
    <property type="entry name" value="N_methyl"/>
    <property type="match status" value="1"/>
</dbReference>
<evidence type="ECO:0008006" key="4">
    <source>
        <dbReference type="Google" id="ProtNLM"/>
    </source>
</evidence>
<feature type="transmembrane region" description="Helical" evidence="1">
    <location>
        <begin position="21"/>
        <end position="45"/>
    </location>
</feature>
<proteinExistence type="predicted"/>
<dbReference type="InterPro" id="IPR032092">
    <property type="entry name" value="PilW"/>
</dbReference>
<dbReference type="Proteomes" id="UP000241193">
    <property type="component" value="Unassembled WGS sequence"/>
</dbReference>
<dbReference type="OrthoDB" id="5496259at2"/>
<gene>
    <name evidence="2" type="ORF">C8261_03970</name>
</gene>
<reference evidence="2 3" key="1">
    <citation type="submission" date="2018-03" db="EMBL/GenBank/DDBJ databases">
        <authorList>
            <person name="Keele B.F."/>
        </authorList>
    </citation>
    <scope>NUCLEOTIDE SEQUENCE [LARGE SCALE GENOMIC DNA]</scope>
    <source>
        <strain evidence="2 3">D20</strain>
    </source>
</reference>
<keyword evidence="1" id="KW-0812">Transmembrane</keyword>
<dbReference type="Pfam" id="PF16074">
    <property type="entry name" value="PilW"/>
    <property type="match status" value="1"/>
</dbReference>
<keyword evidence="1" id="KW-1133">Transmembrane helix</keyword>
<evidence type="ECO:0000313" key="2">
    <source>
        <dbReference type="EMBL" id="PTD97186.1"/>
    </source>
</evidence>
<protein>
    <recommendedName>
        <fullName evidence="4">Type IV pilus assembly protein PilW</fullName>
    </recommendedName>
</protein>
<dbReference type="EMBL" id="PZKC01000003">
    <property type="protein sequence ID" value="PTD97186.1"/>
    <property type="molecule type" value="Genomic_DNA"/>
</dbReference>
<dbReference type="NCBIfam" id="TIGR02532">
    <property type="entry name" value="IV_pilin_GFxxxE"/>
    <property type="match status" value="1"/>
</dbReference>
<dbReference type="AlphaFoldDB" id="A0A2T4IHI4"/>
<dbReference type="GO" id="GO:0043683">
    <property type="term" value="P:type IV pilus assembly"/>
    <property type="evidence" value="ECO:0007669"/>
    <property type="project" value="InterPro"/>
</dbReference>